<keyword evidence="6" id="KW-1185">Reference proteome</keyword>
<comment type="similarity">
    <text evidence="1">Belongs to the gamma-glutamyltransferase family.</text>
</comment>
<comment type="caution">
    <text evidence="5">The sequence shown here is derived from an EMBL/GenBank/DDBJ whole genome shotgun (WGS) entry which is preliminary data.</text>
</comment>
<evidence type="ECO:0000256" key="3">
    <source>
        <dbReference type="ARBA" id="ARBA00022801"/>
    </source>
</evidence>
<dbReference type="PANTHER" id="PTHR43199:SF1">
    <property type="entry name" value="GLUTATHIONE HYDROLASE PROENZYME"/>
    <property type="match status" value="1"/>
</dbReference>
<proteinExistence type="inferred from homology"/>
<name>A0ABT4LEZ5_9PROT</name>
<organism evidence="5 6">
    <name type="scientific">Kiloniella laminariae</name>
    <dbReference type="NCBI Taxonomy" id="454162"/>
    <lineage>
        <taxon>Bacteria</taxon>
        <taxon>Pseudomonadati</taxon>
        <taxon>Pseudomonadota</taxon>
        <taxon>Alphaproteobacteria</taxon>
        <taxon>Rhodospirillales</taxon>
        <taxon>Kiloniellaceae</taxon>
        <taxon>Kiloniella</taxon>
    </lineage>
</organism>
<dbReference type="Gene3D" id="1.10.246.130">
    <property type="match status" value="1"/>
</dbReference>
<dbReference type="Gene3D" id="3.60.20.40">
    <property type="match status" value="1"/>
</dbReference>
<dbReference type="EC" id="2.3.2.2" evidence="5"/>
<dbReference type="PRINTS" id="PR01210">
    <property type="entry name" value="GGTRANSPTASE"/>
</dbReference>
<dbReference type="InterPro" id="IPR043138">
    <property type="entry name" value="GGT_lsub"/>
</dbReference>
<evidence type="ECO:0000256" key="4">
    <source>
        <dbReference type="ARBA" id="ARBA00023145"/>
    </source>
</evidence>
<keyword evidence="2 5" id="KW-0808">Transferase</keyword>
<sequence length="541" mass="58500">MSAKESTHSGIAKFGAVACGHPDTAAAAEEILRDGGTAFDAALAALCASSVVEPVLSSFGGGGFLLAKGADNHQTLPGRSRLYDFFVDTPRHRRPLDQIDFTPITARFKTTEQEFHIGLGAMATPGQIRGLFTIHRELGSLPITRIMEPAIRLAREGTRLRQTEAYLFEIIQPIFLARAESQAIFAKRPDCLLQEGNLLQQPELAGFLDALSHEGERLFYEGEIASQLIRDCRDQGGLLTLSDLSGYQVKIRKPFSLTYRNWQIDTNPPPSAGGILIAFALALLQEESFAPSGFGTVSHLEKLSRIMALTNKARVESALHEAASEQEEKDAAQKLFSPPFLERYRREVAEHPHNPRGTTHISVLDSKGNLASLTLSNGEGCGYILPGSGIMMNNMLGEEDLNPAGFHNWPTGSRISSMMAPSLARGHQGQLAVLGSGGSNRIRTAILQVLINLIEYDMDAAAAVTAPRLHVERGLASIEGGFDADECKQFIATLLENKACSHRLWPGRDLFFGGVHTLSRTGSGQVSAAGDPRRGGIAKVI</sequence>
<dbReference type="InterPro" id="IPR043137">
    <property type="entry name" value="GGT_ssub_C"/>
</dbReference>
<dbReference type="RefSeq" id="WP_269421698.1">
    <property type="nucleotide sequence ID" value="NZ_JAPWGY010000001.1"/>
</dbReference>
<evidence type="ECO:0000313" key="5">
    <source>
        <dbReference type="EMBL" id="MCZ4279495.1"/>
    </source>
</evidence>
<dbReference type="PANTHER" id="PTHR43199">
    <property type="entry name" value="GLUTATHIONE HYDROLASE"/>
    <property type="match status" value="1"/>
</dbReference>
<dbReference type="InterPro" id="IPR029055">
    <property type="entry name" value="Ntn_hydrolases_N"/>
</dbReference>
<gene>
    <name evidence="5" type="ORF">O4H49_01820</name>
</gene>
<dbReference type="EMBL" id="JAPWGY010000001">
    <property type="protein sequence ID" value="MCZ4279495.1"/>
    <property type="molecule type" value="Genomic_DNA"/>
</dbReference>
<dbReference type="InterPro" id="IPR051792">
    <property type="entry name" value="GGT_bact"/>
</dbReference>
<keyword evidence="3" id="KW-0378">Hydrolase</keyword>
<dbReference type="SUPFAM" id="SSF56235">
    <property type="entry name" value="N-terminal nucleophile aminohydrolases (Ntn hydrolases)"/>
    <property type="match status" value="1"/>
</dbReference>
<reference evidence="5" key="1">
    <citation type="submission" date="2022-12" db="EMBL/GenBank/DDBJ databases">
        <title>Bacterial isolates from different developmental stages of Nematostella vectensis.</title>
        <authorList>
            <person name="Fraune S."/>
        </authorList>
    </citation>
    <scope>NUCLEOTIDE SEQUENCE</scope>
    <source>
        <strain evidence="5">G21630-S1</strain>
    </source>
</reference>
<evidence type="ECO:0000256" key="1">
    <source>
        <dbReference type="ARBA" id="ARBA00009381"/>
    </source>
</evidence>
<dbReference type="Proteomes" id="UP001069802">
    <property type="component" value="Unassembled WGS sequence"/>
</dbReference>
<dbReference type="GO" id="GO:0103068">
    <property type="term" value="F:leukotriene C4 gamma-glutamyl transferase activity"/>
    <property type="evidence" value="ECO:0007669"/>
    <property type="project" value="UniProtKB-EC"/>
</dbReference>
<keyword evidence="5" id="KW-0012">Acyltransferase</keyword>
<evidence type="ECO:0000313" key="6">
    <source>
        <dbReference type="Proteomes" id="UP001069802"/>
    </source>
</evidence>
<dbReference type="Pfam" id="PF01019">
    <property type="entry name" value="G_glu_transpept"/>
    <property type="match status" value="1"/>
</dbReference>
<protein>
    <submittedName>
        <fullName evidence="5">Gamma-glutamyltransferase</fullName>
        <ecNumber evidence="5">2.3.2.2</ecNumber>
    </submittedName>
</protein>
<accession>A0ABT4LEZ5</accession>
<keyword evidence="4" id="KW-0865">Zymogen</keyword>
<evidence type="ECO:0000256" key="2">
    <source>
        <dbReference type="ARBA" id="ARBA00022679"/>
    </source>
</evidence>